<keyword evidence="3" id="KW-1185">Reference proteome</keyword>
<dbReference type="RefSeq" id="XP_025416064.1">
    <property type="nucleotide sequence ID" value="XM_025560279.1"/>
</dbReference>
<gene>
    <name evidence="4" type="primary">LOC112687536</name>
    <name evidence="2" type="ORF">g.135756</name>
</gene>
<protein>
    <submittedName>
        <fullName evidence="4">Uncharacterized protein LOC112687536</fullName>
    </submittedName>
</protein>
<dbReference type="GeneID" id="112687536"/>
<dbReference type="Proteomes" id="UP000694846">
    <property type="component" value="Unplaced"/>
</dbReference>
<feature type="transmembrane region" description="Helical" evidence="1">
    <location>
        <begin position="90"/>
        <end position="113"/>
    </location>
</feature>
<organism evidence="2">
    <name type="scientific">Sipha flava</name>
    <name type="common">yellow sugarcane aphid</name>
    <dbReference type="NCBI Taxonomy" id="143950"/>
    <lineage>
        <taxon>Eukaryota</taxon>
        <taxon>Metazoa</taxon>
        <taxon>Ecdysozoa</taxon>
        <taxon>Arthropoda</taxon>
        <taxon>Hexapoda</taxon>
        <taxon>Insecta</taxon>
        <taxon>Pterygota</taxon>
        <taxon>Neoptera</taxon>
        <taxon>Paraneoptera</taxon>
        <taxon>Hemiptera</taxon>
        <taxon>Sternorrhyncha</taxon>
        <taxon>Aphidomorpha</taxon>
        <taxon>Aphidoidea</taxon>
        <taxon>Aphididae</taxon>
        <taxon>Sipha</taxon>
    </lineage>
</organism>
<accession>A0A2S2PXY9</accession>
<dbReference type="PANTHER" id="PTHR38640:SF1">
    <property type="entry name" value="GEO09659P1"/>
    <property type="match status" value="1"/>
</dbReference>
<reference evidence="2" key="1">
    <citation type="submission" date="2018-04" db="EMBL/GenBank/DDBJ databases">
        <title>Transcriptome assembly of Sipha flava.</title>
        <authorList>
            <person name="Scully E.D."/>
            <person name="Geib S.M."/>
            <person name="Palmer N.A."/>
            <person name="Koch K."/>
            <person name="Bradshaw J."/>
            <person name="Heng-Moss T."/>
            <person name="Sarath G."/>
        </authorList>
    </citation>
    <scope>NUCLEOTIDE SEQUENCE</scope>
</reference>
<name>A0A2S2PXY9_9HEMI</name>
<dbReference type="PANTHER" id="PTHR38640">
    <property type="entry name" value="GEO09659P1"/>
    <property type="match status" value="1"/>
</dbReference>
<reference evidence="4" key="2">
    <citation type="submission" date="2025-04" db="UniProtKB">
        <authorList>
            <consortium name="RefSeq"/>
        </authorList>
    </citation>
    <scope>IDENTIFICATION</scope>
    <source>
        <tissue evidence="4">Whole body</tissue>
    </source>
</reference>
<proteinExistence type="predicted"/>
<evidence type="ECO:0000313" key="3">
    <source>
        <dbReference type="Proteomes" id="UP000694846"/>
    </source>
</evidence>
<evidence type="ECO:0000256" key="1">
    <source>
        <dbReference type="SAM" id="Phobius"/>
    </source>
</evidence>
<keyword evidence="1" id="KW-0812">Transmembrane</keyword>
<keyword evidence="1" id="KW-1133">Transmembrane helix</keyword>
<keyword evidence="1" id="KW-0472">Membrane</keyword>
<dbReference type="AlphaFoldDB" id="A0A2S2PXY9"/>
<evidence type="ECO:0000313" key="4">
    <source>
        <dbReference type="RefSeq" id="XP_025416064.1"/>
    </source>
</evidence>
<dbReference type="EMBL" id="GGMS01001060">
    <property type="protein sequence ID" value="MBY70263.1"/>
    <property type="molecule type" value="Transcribed_RNA"/>
</dbReference>
<evidence type="ECO:0000313" key="2">
    <source>
        <dbReference type="EMBL" id="MBY70263.1"/>
    </source>
</evidence>
<feature type="transmembrane region" description="Helical" evidence="1">
    <location>
        <begin position="61"/>
        <end position="78"/>
    </location>
</feature>
<feature type="transmembrane region" description="Helical" evidence="1">
    <location>
        <begin position="125"/>
        <end position="145"/>
    </location>
</feature>
<sequence>MTSSDKKSLVDTIVGYRPPPVTKESAINFYAPAFGTLNYTFLSLNVMNPRLLQRIVPKPDLTNTFLFSSCLGSALFIAGRPHLSEAPIKLRIIFSVYGSVLFNTGSVLTWAIVRSLLPNNSSLATVAGLISGCLLTGCGIVYLNYNDKAIKANNK</sequence>
<dbReference type="OrthoDB" id="5915502at2759"/>